<dbReference type="EMBL" id="JBHTEK010000001">
    <property type="protein sequence ID" value="MFC7666976.1"/>
    <property type="molecule type" value="Genomic_DNA"/>
</dbReference>
<keyword evidence="2" id="KW-1185">Reference proteome</keyword>
<evidence type="ECO:0008006" key="3">
    <source>
        <dbReference type="Google" id="ProtNLM"/>
    </source>
</evidence>
<name>A0ABW2U2D0_9BACT</name>
<reference evidence="2" key="1">
    <citation type="journal article" date="2019" name="Int. J. Syst. Evol. Microbiol.">
        <title>The Global Catalogue of Microorganisms (GCM) 10K type strain sequencing project: providing services to taxonomists for standard genome sequencing and annotation.</title>
        <authorList>
            <consortium name="The Broad Institute Genomics Platform"/>
            <consortium name="The Broad Institute Genome Sequencing Center for Infectious Disease"/>
            <person name="Wu L."/>
            <person name="Ma J."/>
        </authorList>
    </citation>
    <scope>NUCLEOTIDE SEQUENCE [LARGE SCALE GENOMIC DNA]</scope>
    <source>
        <strain evidence="2">JCM 19635</strain>
    </source>
</reference>
<proteinExistence type="predicted"/>
<accession>A0ABW2U2D0</accession>
<sequence length="324" mass="31454">MVTGVSAGPATISYTVAASGGCAEAKATKDVTINAAPSAAFSYSAASFCKTGTNPSPTVTGTAGGTFSAPSALSINPTTGVINLASSTVGGPYTVTYAVAASGGCAATSATASVTITAAPSAAFSYAGSPYCTSASDSQAAALAAGATTGTFSSTDGLILDASTGAITASASTPGTYTVTNTIAASGGCAAVTATTSVTINAAPSAVFSYAGSPYCKTGTNPTPTVTGTTGGTFSAPSALSINASTGVIDLANSAAGGPTPSRTPSPLAVAARPPRPRLVLPLLRRLKLPSHTQARLIARPPLPLQRQWAQAPLRARSRLLPQA</sequence>
<gene>
    <name evidence="1" type="ORF">ACFQT0_05740</name>
</gene>
<comment type="caution">
    <text evidence="1">The sequence shown here is derived from an EMBL/GenBank/DDBJ whole genome shotgun (WGS) entry which is preliminary data.</text>
</comment>
<organism evidence="1 2">
    <name type="scientific">Hymenobacter humi</name>
    <dbReference type="NCBI Taxonomy" id="1411620"/>
    <lineage>
        <taxon>Bacteria</taxon>
        <taxon>Pseudomonadati</taxon>
        <taxon>Bacteroidota</taxon>
        <taxon>Cytophagia</taxon>
        <taxon>Cytophagales</taxon>
        <taxon>Hymenobacteraceae</taxon>
        <taxon>Hymenobacter</taxon>
    </lineage>
</organism>
<dbReference type="RefSeq" id="WP_380201134.1">
    <property type="nucleotide sequence ID" value="NZ_JBHTEK010000001.1"/>
</dbReference>
<protein>
    <recommendedName>
        <fullName evidence="3">MBG domain-containing protein</fullName>
    </recommendedName>
</protein>
<dbReference type="Proteomes" id="UP001596513">
    <property type="component" value="Unassembled WGS sequence"/>
</dbReference>
<evidence type="ECO:0000313" key="1">
    <source>
        <dbReference type="EMBL" id="MFC7666976.1"/>
    </source>
</evidence>
<evidence type="ECO:0000313" key="2">
    <source>
        <dbReference type="Proteomes" id="UP001596513"/>
    </source>
</evidence>